<organism evidence="1 2">
    <name type="scientific">Apiospora rasikravindrae</name>
    <dbReference type="NCBI Taxonomy" id="990691"/>
    <lineage>
        <taxon>Eukaryota</taxon>
        <taxon>Fungi</taxon>
        <taxon>Dikarya</taxon>
        <taxon>Ascomycota</taxon>
        <taxon>Pezizomycotina</taxon>
        <taxon>Sordariomycetes</taxon>
        <taxon>Xylariomycetidae</taxon>
        <taxon>Amphisphaeriales</taxon>
        <taxon>Apiosporaceae</taxon>
        <taxon>Apiospora</taxon>
    </lineage>
</organism>
<evidence type="ECO:0000313" key="2">
    <source>
        <dbReference type="Proteomes" id="UP001444661"/>
    </source>
</evidence>
<dbReference type="EMBL" id="JAQQWK010000010">
    <property type="protein sequence ID" value="KAK8029484.1"/>
    <property type="molecule type" value="Genomic_DNA"/>
</dbReference>
<accession>A0ABR1SCD2</accession>
<proteinExistence type="predicted"/>
<keyword evidence="2" id="KW-1185">Reference proteome</keyword>
<dbReference type="Proteomes" id="UP001444661">
    <property type="component" value="Unassembled WGS sequence"/>
</dbReference>
<sequence>MAPAPVARLPGSAGSFERGAAKLGYNLWPASEVTKFVSSVSDKGLEATASRAGESVEQLRQSIQTASQNRATEQQVEAFRATMAKLGCEETTLAKYDWSCDFVIQW</sequence>
<gene>
    <name evidence="1" type="ORF">PG993_010775</name>
</gene>
<protein>
    <submittedName>
        <fullName evidence="1">Uncharacterized protein</fullName>
    </submittedName>
</protein>
<name>A0ABR1SCD2_9PEZI</name>
<reference evidence="1 2" key="1">
    <citation type="submission" date="2023-01" db="EMBL/GenBank/DDBJ databases">
        <title>Analysis of 21 Apiospora genomes using comparative genomics revels a genus with tremendous synthesis potential of carbohydrate active enzymes and secondary metabolites.</title>
        <authorList>
            <person name="Sorensen T."/>
        </authorList>
    </citation>
    <scope>NUCLEOTIDE SEQUENCE [LARGE SCALE GENOMIC DNA]</scope>
    <source>
        <strain evidence="1 2">CBS 33761</strain>
    </source>
</reference>
<evidence type="ECO:0000313" key="1">
    <source>
        <dbReference type="EMBL" id="KAK8029484.1"/>
    </source>
</evidence>
<comment type="caution">
    <text evidence="1">The sequence shown here is derived from an EMBL/GenBank/DDBJ whole genome shotgun (WGS) entry which is preliminary data.</text>
</comment>